<reference evidence="5 7" key="1">
    <citation type="journal article" date="2014" name="ISME J.">
        <title>Trehalose/2-sulfotrehalose biosynthesis and glycine-betaine uptake are widely spread mechanisms for osmoadaptation in the Halobacteriales.</title>
        <authorList>
            <person name="Youssef N.H."/>
            <person name="Savage-Ashlock K.N."/>
            <person name="McCully A.L."/>
            <person name="Luedtke B."/>
            <person name="Shaw E.I."/>
            <person name="Hoff W.D."/>
            <person name="Elshahed M.S."/>
        </authorList>
    </citation>
    <scope>NUCLEOTIDE SEQUENCE [LARGE SCALE GENOMIC DNA]</scope>
    <source>
        <strain evidence="5 7">DX253</strain>
    </source>
</reference>
<comment type="similarity">
    <text evidence="1">Belongs to the aldehyde dehydrogenase family.</text>
</comment>
<evidence type="ECO:0000256" key="1">
    <source>
        <dbReference type="ARBA" id="ARBA00009986"/>
    </source>
</evidence>
<evidence type="ECO:0000259" key="4">
    <source>
        <dbReference type="Pfam" id="PF00171"/>
    </source>
</evidence>
<accession>E7QWJ9</accession>
<dbReference type="RefSeq" id="WP_007981430.1">
    <property type="nucleotide sequence ID" value="NZ_AEMG01000018.1"/>
</dbReference>
<dbReference type="InterPro" id="IPR016162">
    <property type="entry name" value="Ald_DH_N"/>
</dbReference>
<reference evidence="8" key="3">
    <citation type="submission" date="2016-11" db="EMBL/GenBank/DDBJ databases">
        <authorList>
            <person name="Varghese N."/>
            <person name="Submissions S."/>
        </authorList>
    </citation>
    <scope>NUCLEOTIDE SEQUENCE [LARGE SCALE GENOMIC DNA]</scope>
    <source>
        <strain evidence="8">DX253</strain>
    </source>
</reference>
<dbReference type="PANTHER" id="PTHR43217">
    <property type="entry name" value="SUCCINATE SEMIALDEHYDE DEHYDROGENASE [NAD(P)+] SAD"/>
    <property type="match status" value="1"/>
</dbReference>
<dbReference type="CDD" id="cd07100">
    <property type="entry name" value="ALDH_SSADH1_GabD1"/>
    <property type="match status" value="1"/>
</dbReference>
<organism evidence="5 7">
    <name type="scientific">Haladaptatus paucihalophilus DX253</name>
    <dbReference type="NCBI Taxonomy" id="797209"/>
    <lineage>
        <taxon>Archaea</taxon>
        <taxon>Methanobacteriati</taxon>
        <taxon>Methanobacteriota</taxon>
        <taxon>Stenosarchaea group</taxon>
        <taxon>Halobacteria</taxon>
        <taxon>Halobacteriales</taxon>
        <taxon>Haladaptataceae</taxon>
        <taxon>Haladaptatus</taxon>
    </lineage>
</organism>
<dbReference type="OrthoDB" id="6342at2157"/>
<dbReference type="EMBL" id="FRAN01000006">
    <property type="protein sequence ID" value="SHL37347.1"/>
    <property type="molecule type" value="Genomic_DNA"/>
</dbReference>
<evidence type="ECO:0000313" key="8">
    <source>
        <dbReference type="Proteomes" id="UP000184203"/>
    </source>
</evidence>
<keyword evidence="2" id="KW-0521">NADP</keyword>
<dbReference type="STRING" id="797209.GCA_000376445_04164"/>
<sequence length="459" mass="50249">MRSINPATEDVIETYDEHDEPTVSARLDEAWREFESWRTKPIERREALLADVADVLRENADEYATRMTTEMGKPIEQAVAEVEKCAWVCEYYAEHAAEFLQNDRIGTVPGSKTYVSYEPIGPVLAVMPWNYPFWQVFRFAAPHITAGNVAVLKHAPNVFGCARAIESVFERAGYPSGVFTSLQIPAERVSTLIEDDRIKGVSLTGSTRAGRAVAETSGHELKPTVLELGGSDPFIVLDDAPIERAAKQGAKARTQNNGQSCIAAKRFLVHETVYDEFLERFTEEMNALTVGDPSKAQTDIGPQARADLLESLHEQVTRSVVSGATLHLGGKPLDQAGYYYPPTILTDVPDDAPAATEELFGPVATVLKVETEQEAIRVANDTPYGLGASIWTGDTERGEALTQKITAGNVFVNQVVASDPRVPFSGTKASGHGTELSHHGIQEFVTKKTIWIDEVSDSV</sequence>
<keyword evidence="3" id="KW-0560">Oxidoreductase</keyword>
<dbReference type="PANTHER" id="PTHR43217:SF1">
    <property type="entry name" value="SUCCINATE SEMIALDEHYDE DEHYDROGENASE [NAD(P)+] SAD"/>
    <property type="match status" value="1"/>
</dbReference>
<evidence type="ECO:0000313" key="7">
    <source>
        <dbReference type="Proteomes" id="UP000003751"/>
    </source>
</evidence>
<evidence type="ECO:0000256" key="2">
    <source>
        <dbReference type="ARBA" id="ARBA00022857"/>
    </source>
</evidence>
<dbReference type="GO" id="GO:0004777">
    <property type="term" value="F:succinate-semialdehyde dehydrogenase (NAD+) activity"/>
    <property type="evidence" value="ECO:0007669"/>
    <property type="project" value="TreeGrafter"/>
</dbReference>
<protein>
    <submittedName>
        <fullName evidence="5 6">Succinate-semialdehyde dehydrogenase</fullName>
    </submittedName>
</protein>
<keyword evidence="8" id="KW-1185">Reference proteome</keyword>
<reference evidence="6" key="2">
    <citation type="submission" date="2016-11" db="EMBL/GenBank/DDBJ databases">
        <authorList>
            <person name="Jaros S."/>
            <person name="Januszkiewicz K."/>
            <person name="Wedrychowicz H."/>
        </authorList>
    </citation>
    <scope>NUCLEOTIDE SEQUENCE [LARGE SCALE GENOMIC DNA]</scope>
    <source>
        <strain evidence="6">DX253</strain>
    </source>
</reference>
<dbReference type="FunFam" id="3.40.309.10:FF:000009">
    <property type="entry name" value="Aldehyde dehydrogenase A"/>
    <property type="match status" value="1"/>
</dbReference>
<dbReference type="FunFam" id="3.40.605.10:FF:000012">
    <property type="entry name" value="NAD-dependent succinate-semialdehyde dehydrogenase"/>
    <property type="match status" value="1"/>
</dbReference>
<dbReference type="Pfam" id="PF00171">
    <property type="entry name" value="Aldedh"/>
    <property type="match status" value="1"/>
</dbReference>
<dbReference type="InterPro" id="IPR047110">
    <property type="entry name" value="GABD/Sad-like"/>
</dbReference>
<dbReference type="GO" id="GO:0004030">
    <property type="term" value="F:aldehyde dehydrogenase [NAD(P)+] activity"/>
    <property type="evidence" value="ECO:0007669"/>
    <property type="project" value="InterPro"/>
</dbReference>
<evidence type="ECO:0000313" key="5">
    <source>
        <dbReference type="EMBL" id="EFW91095.1"/>
    </source>
</evidence>
<feature type="domain" description="Aldehyde dehydrogenase" evidence="4">
    <location>
        <begin position="2"/>
        <end position="450"/>
    </location>
</feature>
<dbReference type="AlphaFoldDB" id="E7QWJ9"/>
<dbReference type="Gene3D" id="3.40.309.10">
    <property type="entry name" value="Aldehyde Dehydrogenase, Chain A, domain 2"/>
    <property type="match status" value="1"/>
</dbReference>
<name>E7QWJ9_HALPU</name>
<evidence type="ECO:0000313" key="6">
    <source>
        <dbReference type="EMBL" id="SHL37347.1"/>
    </source>
</evidence>
<dbReference type="Proteomes" id="UP000003751">
    <property type="component" value="Unassembled WGS sequence"/>
</dbReference>
<dbReference type="eggNOG" id="arCOG01252">
    <property type="taxonomic scope" value="Archaea"/>
</dbReference>
<dbReference type="Proteomes" id="UP000184203">
    <property type="component" value="Unassembled WGS sequence"/>
</dbReference>
<evidence type="ECO:0000256" key="3">
    <source>
        <dbReference type="ARBA" id="ARBA00023002"/>
    </source>
</evidence>
<dbReference type="InterPro" id="IPR016163">
    <property type="entry name" value="Ald_DH_C"/>
</dbReference>
<dbReference type="InterPro" id="IPR044148">
    <property type="entry name" value="ALDH_GabD1-like"/>
</dbReference>
<dbReference type="PATRIC" id="fig|797209.4.peg.3131"/>
<dbReference type="InterPro" id="IPR016161">
    <property type="entry name" value="Ald_DH/histidinol_DH"/>
</dbReference>
<dbReference type="InterPro" id="IPR015590">
    <property type="entry name" value="Aldehyde_DH_dom"/>
</dbReference>
<proteinExistence type="inferred from homology"/>
<dbReference type="SUPFAM" id="SSF53720">
    <property type="entry name" value="ALDH-like"/>
    <property type="match status" value="1"/>
</dbReference>
<dbReference type="EMBL" id="AEMG01000018">
    <property type="protein sequence ID" value="EFW91095.1"/>
    <property type="molecule type" value="Genomic_DNA"/>
</dbReference>
<gene>
    <name evidence="6" type="ORF">SAMN05444342_3688</name>
    <name evidence="5" type="ORF">ZOD2009_15936</name>
</gene>
<dbReference type="Gene3D" id="3.40.605.10">
    <property type="entry name" value="Aldehyde Dehydrogenase, Chain A, domain 1"/>
    <property type="match status" value="1"/>
</dbReference>